<dbReference type="EMBL" id="QGKV02000299">
    <property type="protein sequence ID" value="KAF3593758.1"/>
    <property type="molecule type" value="Genomic_DNA"/>
</dbReference>
<gene>
    <name evidence="1" type="ORF">DY000_02025141</name>
</gene>
<evidence type="ECO:0000313" key="1">
    <source>
        <dbReference type="EMBL" id="KAF3593758.1"/>
    </source>
</evidence>
<protein>
    <recommendedName>
        <fullName evidence="3">Replication factor A C-terminal domain-containing protein</fullName>
    </recommendedName>
</protein>
<sequence>METIKIDSNISVTLSLFDSQAVSFHKKLEGFRGYPRVAVASSINPKMVRGLLFSTATSGSHVFFDKATGLFDFKMHTGFQRHWEHPCSFIAERLSKVEPLTIAELNEFVTISEPQVHKEANIERSYPCVTCSNTNTVGVLRYRVEMSLADDTAEGLLVRFDGEMTKLHNMRAYEAGHLIGQQIQFYSSHQTFTNENDRMHVPDFIAHDGDDHDGDDMPGAISVVSKVDGGRNERAETSIAVASLSGRHQETFGVKVFKGGQEAT</sequence>
<dbReference type="Gene3D" id="2.40.50.140">
    <property type="entry name" value="Nucleic acid-binding proteins"/>
    <property type="match status" value="1"/>
</dbReference>
<name>A0ABQ7E973_BRACR</name>
<dbReference type="Proteomes" id="UP000266723">
    <property type="component" value="Unassembled WGS sequence"/>
</dbReference>
<dbReference type="InterPro" id="IPR012340">
    <property type="entry name" value="NA-bd_OB-fold"/>
</dbReference>
<proteinExistence type="predicted"/>
<organism evidence="1 2">
    <name type="scientific">Brassica cretica</name>
    <name type="common">Mustard</name>
    <dbReference type="NCBI Taxonomy" id="69181"/>
    <lineage>
        <taxon>Eukaryota</taxon>
        <taxon>Viridiplantae</taxon>
        <taxon>Streptophyta</taxon>
        <taxon>Embryophyta</taxon>
        <taxon>Tracheophyta</taxon>
        <taxon>Spermatophyta</taxon>
        <taxon>Magnoliopsida</taxon>
        <taxon>eudicotyledons</taxon>
        <taxon>Gunneridae</taxon>
        <taxon>Pentapetalae</taxon>
        <taxon>rosids</taxon>
        <taxon>malvids</taxon>
        <taxon>Brassicales</taxon>
        <taxon>Brassicaceae</taxon>
        <taxon>Brassiceae</taxon>
        <taxon>Brassica</taxon>
    </lineage>
</organism>
<evidence type="ECO:0008006" key="3">
    <source>
        <dbReference type="Google" id="ProtNLM"/>
    </source>
</evidence>
<comment type="caution">
    <text evidence="1">The sequence shown here is derived from an EMBL/GenBank/DDBJ whole genome shotgun (WGS) entry which is preliminary data.</text>
</comment>
<evidence type="ECO:0000313" key="2">
    <source>
        <dbReference type="Proteomes" id="UP000266723"/>
    </source>
</evidence>
<keyword evidence="2" id="KW-1185">Reference proteome</keyword>
<reference evidence="1 2" key="1">
    <citation type="journal article" date="2020" name="BMC Genomics">
        <title>Intraspecific diversification of the crop wild relative Brassica cretica Lam. using demographic model selection.</title>
        <authorList>
            <person name="Kioukis A."/>
            <person name="Michalopoulou V.A."/>
            <person name="Briers L."/>
            <person name="Pirintsos S."/>
            <person name="Studholme D.J."/>
            <person name="Pavlidis P."/>
            <person name="Sarris P.F."/>
        </authorList>
    </citation>
    <scope>NUCLEOTIDE SEQUENCE [LARGE SCALE GENOMIC DNA]</scope>
    <source>
        <strain evidence="2">cv. PFS-1207/04</strain>
    </source>
</reference>
<accession>A0ABQ7E973</accession>